<evidence type="ECO:0000256" key="1">
    <source>
        <dbReference type="SAM" id="Phobius"/>
    </source>
</evidence>
<keyword evidence="1" id="KW-0812">Transmembrane</keyword>
<gene>
    <name evidence="2" type="primary">yedI</name>
    <name evidence="2" type="ORF">NGAL_HAMBI1145_14550</name>
</gene>
<feature type="transmembrane region" description="Helical" evidence="1">
    <location>
        <begin position="175"/>
        <end position="197"/>
    </location>
</feature>
<organism evidence="2 3">
    <name type="scientific">Neorhizobium galegae bv. officinalis</name>
    <dbReference type="NCBI Taxonomy" id="323656"/>
    <lineage>
        <taxon>Bacteria</taxon>
        <taxon>Pseudomonadati</taxon>
        <taxon>Pseudomonadota</taxon>
        <taxon>Alphaproteobacteria</taxon>
        <taxon>Hyphomicrobiales</taxon>
        <taxon>Rhizobiaceae</taxon>
        <taxon>Rhizobium/Agrobacterium group</taxon>
        <taxon>Neorhizobium</taxon>
    </lineage>
</organism>
<name>A0A0T7FCC5_NEOGA</name>
<dbReference type="InterPro" id="IPR008526">
    <property type="entry name" value="YedI"/>
</dbReference>
<dbReference type="RefSeq" id="WP_046665684.1">
    <property type="nucleotide sequence ID" value="NZ_CCRH01000003.1"/>
</dbReference>
<keyword evidence="1" id="KW-0472">Membrane</keyword>
<proteinExistence type="predicted"/>
<dbReference type="Pfam" id="PF05661">
    <property type="entry name" value="DUF808"/>
    <property type="match status" value="1"/>
</dbReference>
<dbReference type="GO" id="GO:0005886">
    <property type="term" value="C:plasma membrane"/>
    <property type="evidence" value="ECO:0007669"/>
    <property type="project" value="TreeGrafter"/>
</dbReference>
<feature type="transmembrane region" description="Helical" evidence="1">
    <location>
        <begin position="76"/>
        <end position="94"/>
    </location>
</feature>
<dbReference type="Proteomes" id="UP000046176">
    <property type="component" value="Unassembled WGS sequence"/>
</dbReference>
<feature type="transmembrane region" description="Helical" evidence="1">
    <location>
        <begin position="293"/>
        <end position="322"/>
    </location>
</feature>
<evidence type="ECO:0000313" key="2">
    <source>
        <dbReference type="EMBL" id="CDZ32684.1"/>
    </source>
</evidence>
<dbReference type="PANTHER" id="PTHR30503">
    <property type="entry name" value="INNER MEMBRANE PROTEIN YEDI"/>
    <property type="match status" value="1"/>
</dbReference>
<dbReference type="PANTHER" id="PTHR30503:SF3">
    <property type="entry name" value="INNER MEMBRANE PROTEIN YEDI"/>
    <property type="match status" value="1"/>
</dbReference>
<dbReference type="PIRSF" id="PIRSF016660">
    <property type="entry name" value="YedI"/>
    <property type="match status" value="1"/>
</dbReference>
<protein>
    <submittedName>
        <fullName evidence="2">Inner membrane protein YedI</fullName>
    </submittedName>
</protein>
<dbReference type="EMBL" id="CCRH01000003">
    <property type="protein sequence ID" value="CDZ32684.1"/>
    <property type="molecule type" value="Genomic_DNA"/>
</dbReference>
<reference evidence="2 3" key="1">
    <citation type="submission" date="2014-08" db="EMBL/GenBank/DDBJ databases">
        <authorList>
            <person name="Chen Y.-H."/>
        </authorList>
    </citation>
    <scope>NUCLEOTIDE SEQUENCE [LARGE SCALE GENOMIC DNA]</scope>
</reference>
<keyword evidence="1" id="KW-1133">Transmembrane helix</keyword>
<evidence type="ECO:0000313" key="3">
    <source>
        <dbReference type="Proteomes" id="UP000046176"/>
    </source>
</evidence>
<sequence length="340" mass="35168">MSVGLIALLDDVAALAKVAAASLDDIAGQAAKAGAKAAGVVIDDAAVTPRYVTGFSAERELPIIGKIALGSLKNKLLILLPAALVLSLAAPQAITPLLMIGGLYLCYEGVEKIYEMLLPHAAHTHETALETASLSAQSLEDEKVAGAIKTDFILSAEIMAITLAAVPSGSVITQAFILAVVGLSITAMVYGGVGLIVKADDLGLMMARVQTAPPMGSVVRGIGRGLVTGMPYFLKMLGIVGTAAMIWVGGGIIVHGLEAYGLGGLAHLIHDAGEVTAHAIPVLPSVLRWIVEAAGAGIVGIVLGFVAIPVASYVISPMWRYFKSLLPRRRRKQALADEKK</sequence>
<dbReference type="OrthoDB" id="9814178at2"/>
<accession>A0A0T7FCC5</accession>
<dbReference type="AlphaFoldDB" id="A0A0T7FCC5"/>
<feature type="transmembrane region" description="Helical" evidence="1">
    <location>
        <begin position="232"/>
        <end position="254"/>
    </location>
</feature>